<dbReference type="EC" id="2.4.1.-" evidence="9"/>
<keyword evidence="5 9" id="KW-0735">Signal-anchor</keyword>
<organism evidence="10 11">
    <name type="scientific">Cryptolaemus montrouzieri</name>
    <dbReference type="NCBI Taxonomy" id="559131"/>
    <lineage>
        <taxon>Eukaryota</taxon>
        <taxon>Metazoa</taxon>
        <taxon>Ecdysozoa</taxon>
        <taxon>Arthropoda</taxon>
        <taxon>Hexapoda</taxon>
        <taxon>Insecta</taxon>
        <taxon>Pterygota</taxon>
        <taxon>Neoptera</taxon>
        <taxon>Endopterygota</taxon>
        <taxon>Coleoptera</taxon>
        <taxon>Polyphaga</taxon>
        <taxon>Cucujiformia</taxon>
        <taxon>Coccinelloidea</taxon>
        <taxon>Coccinellidae</taxon>
        <taxon>Scymninae</taxon>
        <taxon>Scymnini</taxon>
        <taxon>Cryptolaemus</taxon>
    </lineage>
</organism>
<evidence type="ECO:0000256" key="5">
    <source>
        <dbReference type="ARBA" id="ARBA00022968"/>
    </source>
</evidence>
<keyword evidence="8" id="KW-0472">Membrane</keyword>
<evidence type="ECO:0000256" key="1">
    <source>
        <dbReference type="ARBA" id="ARBA00004447"/>
    </source>
</evidence>
<evidence type="ECO:0000256" key="4">
    <source>
        <dbReference type="ARBA" id="ARBA00022692"/>
    </source>
</evidence>
<proteinExistence type="inferred from homology"/>
<keyword evidence="11" id="KW-1185">Reference proteome</keyword>
<keyword evidence="6" id="KW-1133">Transmembrane helix</keyword>
<gene>
    <name evidence="10" type="ORF">HHI36_021082</name>
</gene>
<evidence type="ECO:0000256" key="7">
    <source>
        <dbReference type="ARBA" id="ARBA00023034"/>
    </source>
</evidence>
<keyword evidence="4" id="KW-0812">Transmembrane</keyword>
<protein>
    <recommendedName>
        <fullName evidence="9">Hexosyltransferase</fullName>
        <ecNumber evidence="9">2.4.1.-</ecNumber>
    </recommendedName>
</protein>
<evidence type="ECO:0000256" key="2">
    <source>
        <dbReference type="ARBA" id="ARBA00009239"/>
    </source>
</evidence>
<keyword evidence="7 9" id="KW-0333">Golgi apparatus</keyword>
<evidence type="ECO:0000313" key="11">
    <source>
        <dbReference type="Proteomes" id="UP001516400"/>
    </source>
</evidence>
<dbReference type="AlphaFoldDB" id="A0ABD2MWK7"/>
<comment type="caution">
    <text evidence="10">The sequence shown here is derived from an EMBL/GenBank/DDBJ whole genome shotgun (WGS) entry which is preliminary data.</text>
</comment>
<dbReference type="Gene3D" id="3.90.550.50">
    <property type="match status" value="1"/>
</dbReference>
<evidence type="ECO:0000256" key="3">
    <source>
        <dbReference type="ARBA" id="ARBA00022679"/>
    </source>
</evidence>
<comment type="similarity">
    <text evidence="2 9">Belongs to the chondroitin N-acetylgalactosaminyltransferase family.</text>
</comment>
<comment type="subcellular location">
    <subcellularLocation>
        <location evidence="1 9">Golgi apparatus</location>
        <location evidence="1 9">Golgi stack membrane</location>
        <topology evidence="1 9">Single-pass type II membrane protein</topology>
    </subcellularLocation>
</comment>
<dbReference type="InterPro" id="IPR051227">
    <property type="entry name" value="CS_glycosyltransferase"/>
</dbReference>
<dbReference type="Proteomes" id="UP001516400">
    <property type="component" value="Unassembled WGS sequence"/>
</dbReference>
<dbReference type="Pfam" id="PF05679">
    <property type="entry name" value="CHGN"/>
    <property type="match status" value="1"/>
</dbReference>
<dbReference type="GO" id="GO:0032580">
    <property type="term" value="C:Golgi cisterna membrane"/>
    <property type="evidence" value="ECO:0007669"/>
    <property type="project" value="UniProtKB-SubCell"/>
</dbReference>
<dbReference type="PANTHER" id="PTHR12369">
    <property type="entry name" value="CHONDROITIN SYNTHASE"/>
    <property type="match status" value="1"/>
</dbReference>
<evidence type="ECO:0000256" key="6">
    <source>
        <dbReference type="ARBA" id="ARBA00022989"/>
    </source>
</evidence>
<evidence type="ECO:0000313" key="10">
    <source>
        <dbReference type="EMBL" id="KAL3270544.1"/>
    </source>
</evidence>
<dbReference type="EMBL" id="JABFTP020000042">
    <property type="protein sequence ID" value="KAL3270544.1"/>
    <property type="molecule type" value="Genomic_DNA"/>
</dbReference>
<keyword evidence="3 9" id="KW-0808">Transferase</keyword>
<dbReference type="PANTHER" id="PTHR12369:SF13">
    <property type="entry name" value="HEXOSYLTRANSFERASE"/>
    <property type="match status" value="1"/>
</dbReference>
<name>A0ABD2MWK7_9CUCU</name>
<accession>A0ABD2MWK7</accession>
<reference evidence="10 11" key="1">
    <citation type="journal article" date="2021" name="BMC Biol.">
        <title>Horizontally acquired antibacterial genes associated with adaptive radiation of ladybird beetles.</title>
        <authorList>
            <person name="Li H.S."/>
            <person name="Tang X.F."/>
            <person name="Huang Y.H."/>
            <person name="Xu Z.Y."/>
            <person name="Chen M.L."/>
            <person name="Du X.Y."/>
            <person name="Qiu B.Y."/>
            <person name="Chen P.T."/>
            <person name="Zhang W."/>
            <person name="Slipinski A."/>
            <person name="Escalona H.E."/>
            <person name="Waterhouse R.M."/>
            <person name="Zwick A."/>
            <person name="Pang H."/>
        </authorList>
    </citation>
    <scope>NUCLEOTIDE SEQUENCE [LARGE SCALE GENOMIC DNA]</scope>
    <source>
        <strain evidence="10">SYSU2018</strain>
    </source>
</reference>
<evidence type="ECO:0000256" key="8">
    <source>
        <dbReference type="ARBA" id="ARBA00023136"/>
    </source>
</evidence>
<evidence type="ECO:0000256" key="9">
    <source>
        <dbReference type="RuleBase" id="RU364016"/>
    </source>
</evidence>
<dbReference type="GO" id="GO:0016740">
    <property type="term" value="F:transferase activity"/>
    <property type="evidence" value="ECO:0007669"/>
    <property type="project" value="UniProtKB-KW"/>
</dbReference>
<dbReference type="InterPro" id="IPR008428">
    <property type="entry name" value="Chond_GalNAc"/>
</dbReference>
<sequence>MNDYTYLNIHRIKDIVNRISVSMDVYLGNKEIDSSYCDLGAGIIISNSVLKAVRQKLDWCVLNAVSDSHSENIGRCVYNSIGLNCQELVQNQKLSTFRIKHFDLDKSLYNLSRKEEFNSAATIYPVLHQKDFYQLNAYFIKQRLTELQQTEKRLAEGLTDSWPPGHKPKVKPATRFDLPRQLYFNMTHVFFPDDFTSVRKHNRDELLDIQNILGEVITKAVTDNSNLAFKSLSNGYKTFDASRGMDYILDLEFYDISSSKAVKKRFEVCKPLSKVEFLQVPYVTENRKVTVFFIIQEHEVKEAKIFLHNYLSILTDKKDKNFLMLVLLYQNVSISQGKNDVFHEIKNFARKTSPLFKDELKVAWVSIRLPSRNYVSSIDVKALNFAAVDLALKKVGVDNLILILDSYCNVTRDFLNRVRLNTIENFQVFSAIPFRQYDPRVSEYPKLEINKNCGHFDREEYKYVAFYGRDYVRARKLYQPKMPIMRTDNDIAMVLQDPFKNTGNIFKMFVETLKDLRHMRSTDMSLLVRYHEELDQGRCNKFIGNKNQLAKLLLSKRSEIPPLQ</sequence>